<dbReference type="EMBL" id="JARHUD010000007">
    <property type="protein sequence ID" value="MDF2096764.1"/>
    <property type="molecule type" value="Genomic_DNA"/>
</dbReference>
<evidence type="ECO:0000259" key="12">
    <source>
        <dbReference type="Pfam" id="PF00561"/>
    </source>
</evidence>
<evidence type="ECO:0000256" key="2">
    <source>
        <dbReference type="ARBA" id="ARBA00022801"/>
    </source>
</evidence>
<gene>
    <name evidence="13" type="ORF">P2G67_12335</name>
</gene>
<dbReference type="InterPro" id="IPR052382">
    <property type="entry name" value="ABHD10_acyl-thioesterase"/>
</dbReference>
<dbReference type="EC" id="3.1.2.22" evidence="1"/>
<evidence type="ECO:0000256" key="5">
    <source>
        <dbReference type="ARBA" id="ARBA00039314"/>
    </source>
</evidence>
<name>A0ABT5YPF8_9PROT</name>
<evidence type="ECO:0000256" key="3">
    <source>
        <dbReference type="ARBA" id="ARBA00022946"/>
    </source>
</evidence>
<proteinExistence type="predicted"/>
<comment type="caution">
    <text evidence="13">The sequence shown here is derived from an EMBL/GenBank/DDBJ whole genome shotgun (WGS) entry which is preliminary data.</text>
</comment>
<dbReference type="InterPro" id="IPR000073">
    <property type="entry name" value="AB_hydrolase_1"/>
</dbReference>
<feature type="domain" description="AB hydrolase-1" evidence="12">
    <location>
        <begin position="57"/>
        <end position="154"/>
    </location>
</feature>
<dbReference type="Proteomes" id="UP001215503">
    <property type="component" value="Unassembled WGS sequence"/>
</dbReference>
<keyword evidence="14" id="KW-1185">Reference proteome</keyword>
<protein>
    <recommendedName>
        <fullName evidence="5">Palmitoyl-protein thioesterase ABHD10, mitochondrial</fullName>
        <ecNumber evidence="4">3.1.1.93</ecNumber>
        <ecNumber evidence="1">3.1.2.22</ecNumber>
    </recommendedName>
    <alternativeName>
        <fullName evidence="7">Acyl-protein thioesterase ABHD10</fullName>
    </alternativeName>
    <alternativeName>
        <fullName evidence="8">Alpha/beta hydrolase domain-containing protein 10</fullName>
    </alternativeName>
    <alternativeName>
        <fullName evidence="6">Mycophenolic acid acyl-glucuronide esterase, mitochondrial</fullName>
    </alternativeName>
</protein>
<dbReference type="EC" id="3.1.1.93" evidence="4"/>
<dbReference type="PANTHER" id="PTHR16138">
    <property type="entry name" value="MYCOPHENOLIC ACID ACYL-GLUCURONIDE ESTERASE, MITOCHONDRIAL"/>
    <property type="match status" value="1"/>
</dbReference>
<evidence type="ECO:0000256" key="4">
    <source>
        <dbReference type="ARBA" id="ARBA00039132"/>
    </source>
</evidence>
<organism evidence="13 14">
    <name type="scientific">Aquibaculum arenosum</name>
    <dbReference type="NCBI Taxonomy" id="3032591"/>
    <lineage>
        <taxon>Bacteria</taxon>
        <taxon>Pseudomonadati</taxon>
        <taxon>Pseudomonadota</taxon>
        <taxon>Alphaproteobacteria</taxon>
        <taxon>Rhodospirillales</taxon>
        <taxon>Rhodovibrionaceae</taxon>
        <taxon>Aquibaculum</taxon>
    </lineage>
</organism>
<comment type="catalytic activity">
    <reaction evidence="11">
        <text>mycophenolic acid O-acyl-beta-D-glucuronide + H2O = mycophenolate + D-glucuronate + H(+)</text>
        <dbReference type="Rhea" id="RHEA:34179"/>
        <dbReference type="ChEBI" id="CHEBI:15377"/>
        <dbReference type="ChEBI" id="CHEBI:15378"/>
        <dbReference type="ChEBI" id="CHEBI:58720"/>
        <dbReference type="ChEBI" id="CHEBI:62932"/>
        <dbReference type="ChEBI" id="CHEBI:66982"/>
        <dbReference type="EC" id="3.1.1.93"/>
    </reaction>
    <physiologicalReaction direction="left-to-right" evidence="11">
        <dbReference type="Rhea" id="RHEA:34180"/>
    </physiologicalReaction>
</comment>
<evidence type="ECO:0000313" key="13">
    <source>
        <dbReference type="EMBL" id="MDF2096764.1"/>
    </source>
</evidence>
<evidence type="ECO:0000256" key="8">
    <source>
        <dbReference type="ARBA" id="ARBA00042704"/>
    </source>
</evidence>
<sequence>MSDTPDLPEPAFLDRGDGHRLAYRRTAGTGPGIVFLGGFKSDMTGSKALALEDWAKARGRAFLRFDYLGHGESSGGFEEGTIGRWADDAIAALDALTEGPQILIGSSMGGWIMLLAALARPERVAALVGIAPAPDFTEDLMWAEFSEEQREQLLRDGRLPLPSPYAEEPTVVTRRLVEEGRDHLLLRGGIPLTCPLRILQGRRDPDVPWPHALRLEEAYAGEDVKTVLIKDGDHRLSREEDLRVLKGVLEGLVASLD</sequence>
<keyword evidence="2 13" id="KW-0378">Hydrolase</keyword>
<dbReference type="Gene3D" id="3.40.50.1820">
    <property type="entry name" value="alpha/beta hydrolase"/>
    <property type="match status" value="1"/>
</dbReference>
<dbReference type="SUPFAM" id="SSF53474">
    <property type="entry name" value="alpha/beta-Hydrolases"/>
    <property type="match status" value="1"/>
</dbReference>
<comment type="catalytic activity">
    <reaction evidence="10">
        <text>S-hexadecanoyl-L-cysteinyl-[protein] + H2O = L-cysteinyl-[protein] + hexadecanoate + H(+)</text>
        <dbReference type="Rhea" id="RHEA:19233"/>
        <dbReference type="Rhea" id="RHEA-COMP:10131"/>
        <dbReference type="Rhea" id="RHEA-COMP:11032"/>
        <dbReference type="ChEBI" id="CHEBI:7896"/>
        <dbReference type="ChEBI" id="CHEBI:15377"/>
        <dbReference type="ChEBI" id="CHEBI:15378"/>
        <dbReference type="ChEBI" id="CHEBI:29950"/>
        <dbReference type="ChEBI" id="CHEBI:74151"/>
        <dbReference type="EC" id="3.1.2.22"/>
    </reaction>
    <physiologicalReaction direction="left-to-right" evidence="10">
        <dbReference type="Rhea" id="RHEA:19234"/>
    </physiologicalReaction>
</comment>
<evidence type="ECO:0000313" key="14">
    <source>
        <dbReference type="Proteomes" id="UP001215503"/>
    </source>
</evidence>
<evidence type="ECO:0000256" key="7">
    <source>
        <dbReference type="ARBA" id="ARBA00042645"/>
    </source>
</evidence>
<keyword evidence="3" id="KW-0809">Transit peptide</keyword>
<evidence type="ECO:0000256" key="1">
    <source>
        <dbReference type="ARBA" id="ARBA00012423"/>
    </source>
</evidence>
<dbReference type="RefSeq" id="WP_275823523.1">
    <property type="nucleotide sequence ID" value="NZ_JARHUD010000007.1"/>
</dbReference>
<evidence type="ECO:0000256" key="9">
    <source>
        <dbReference type="ARBA" id="ARBA00046047"/>
    </source>
</evidence>
<reference evidence="13 14" key="1">
    <citation type="submission" date="2023-03" db="EMBL/GenBank/DDBJ databases">
        <title>Fodinicurvata sp. CAU 1616 isolated from sea sendiment.</title>
        <authorList>
            <person name="Kim W."/>
        </authorList>
    </citation>
    <scope>NUCLEOTIDE SEQUENCE [LARGE SCALE GENOMIC DNA]</scope>
    <source>
        <strain evidence="13 14">CAU 1616</strain>
    </source>
</reference>
<evidence type="ECO:0000256" key="11">
    <source>
        <dbReference type="ARBA" id="ARBA00047972"/>
    </source>
</evidence>
<dbReference type="InterPro" id="IPR029058">
    <property type="entry name" value="AB_hydrolase_fold"/>
</dbReference>
<dbReference type="PANTHER" id="PTHR16138:SF7">
    <property type="entry name" value="PALMITOYL-PROTEIN THIOESTERASE ABHD10, MITOCHONDRIAL"/>
    <property type="match status" value="1"/>
</dbReference>
<dbReference type="Pfam" id="PF00561">
    <property type="entry name" value="Abhydrolase_1"/>
    <property type="match status" value="1"/>
</dbReference>
<evidence type="ECO:0000256" key="6">
    <source>
        <dbReference type="ARBA" id="ARBA00041520"/>
    </source>
</evidence>
<comment type="function">
    <text evidence="9">Acts as an acyl-protein thioesterase that hydrolyzes fatty acids from acylated residues in proteins. Regulates the mitochondrial S-depalmitoylation of the nucleophilic active site residue of peroxiredoxin-5/PRDX5, a key antioxidant protein, therefore modulating mitochondrial antioxidant ability. Also catalyzes the deglucuronidation of mycophenolic acid acyl-glucuronide, an active metabolite of the immunosuppressant drug mycophenolate.</text>
</comment>
<evidence type="ECO:0000256" key="10">
    <source>
        <dbReference type="ARBA" id="ARBA00047409"/>
    </source>
</evidence>
<dbReference type="GO" id="GO:0016787">
    <property type="term" value="F:hydrolase activity"/>
    <property type="evidence" value="ECO:0007669"/>
    <property type="project" value="UniProtKB-KW"/>
</dbReference>
<accession>A0ABT5YPF8</accession>